<reference evidence="1" key="1">
    <citation type="journal article" date="2023" name="Mol. Ecol. Resour.">
        <title>Chromosome-level genome assembly of a triploid poplar Populus alba 'Berolinensis'.</title>
        <authorList>
            <person name="Chen S."/>
            <person name="Yu Y."/>
            <person name="Wang X."/>
            <person name="Wang S."/>
            <person name="Zhang T."/>
            <person name="Zhou Y."/>
            <person name="He R."/>
            <person name="Meng N."/>
            <person name="Wang Y."/>
            <person name="Liu W."/>
            <person name="Liu Z."/>
            <person name="Liu J."/>
            <person name="Guo Q."/>
            <person name="Huang H."/>
            <person name="Sederoff R.R."/>
            <person name="Wang G."/>
            <person name="Qu G."/>
            <person name="Chen S."/>
        </authorList>
    </citation>
    <scope>NUCLEOTIDE SEQUENCE</scope>
    <source>
        <strain evidence="1">SC-2020</strain>
    </source>
</reference>
<accession>A0AAD6M4B0</accession>
<organism evidence="1 2">
    <name type="scientific">Populus alba x Populus x berolinensis</name>
    <dbReference type="NCBI Taxonomy" id="444605"/>
    <lineage>
        <taxon>Eukaryota</taxon>
        <taxon>Viridiplantae</taxon>
        <taxon>Streptophyta</taxon>
        <taxon>Embryophyta</taxon>
        <taxon>Tracheophyta</taxon>
        <taxon>Spermatophyta</taxon>
        <taxon>Magnoliopsida</taxon>
        <taxon>eudicotyledons</taxon>
        <taxon>Gunneridae</taxon>
        <taxon>Pentapetalae</taxon>
        <taxon>rosids</taxon>
        <taxon>fabids</taxon>
        <taxon>Malpighiales</taxon>
        <taxon>Salicaceae</taxon>
        <taxon>Saliceae</taxon>
        <taxon>Populus</taxon>
    </lineage>
</organism>
<dbReference type="Proteomes" id="UP001164929">
    <property type="component" value="Chromosome 11"/>
</dbReference>
<evidence type="ECO:0000313" key="2">
    <source>
        <dbReference type="Proteomes" id="UP001164929"/>
    </source>
</evidence>
<proteinExistence type="predicted"/>
<gene>
    <name evidence="1" type="ORF">NC653_026878</name>
</gene>
<protein>
    <submittedName>
        <fullName evidence="1">Disease resistance protein</fullName>
    </submittedName>
</protein>
<comment type="caution">
    <text evidence="1">The sequence shown here is derived from an EMBL/GenBank/DDBJ whole genome shotgun (WGS) entry which is preliminary data.</text>
</comment>
<keyword evidence="2" id="KW-1185">Reference proteome</keyword>
<dbReference type="EMBL" id="JAQIZT010000011">
    <property type="protein sequence ID" value="KAJ6978580.1"/>
    <property type="molecule type" value="Genomic_DNA"/>
</dbReference>
<evidence type="ECO:0000313" key="1">
    <source>
        <dbReference type="EMBL" id="KAJ6978580.1"/>
    </source>
</evidence>
<sequence length="115" mass="13662">MELYNIDEETYAVAKLQELCNQNLVDLVVIWNSTNSCDNQHFAMQHDLPRELAIHKRNLEFIDRRRSLILKISGNNFPDWSMEQKQPSIGCRLHRWFMSIFSNIQSHVQVHESYS</sequence>
<dbReference type="AlphaFoldDB" id="A0AAD6M4B0"/>
<name>A0AAD6M4B0_9ROSI</name>